<comment type="caution">
    <text evidence="13">The sequence shown here is derived from an EMBL/GenBank/DDBJ whole genome shotgun (WGS) entry which is preliminary data.</text>
</comment>
<evidence type="ECO:0000259" key="12">
    <source>
        <dbReference type="PROSITE" id="PS50157"/>
    </source>
</evidence>
<evidence type="ECO:0000256" key="9">
    <source>
        <dbReference type="ARBA" id="ARBA00023163"/>
    </source>
</evidence>
<organism evidence="13 14">
    <name type="scientific">Portunus trituberculatus</name>
    <name type="common">Swimming crab</name>
    <name type="synonym">Neptunus trituberculatus</name>
    <dbReference type="NCBI Taxonomy" id="210409"/>
    <lineage>
        <taxon>Eukaryota</taxon>
        <taxon>Metazoa</taxon>
        <taxon>Ecdysozoa</taxon>
        <taxon>Arthropoda</taxon>
        <taxon>Crustacea</taxon>
        <taxon>Multicrustacea</taxon>
        <taxon>Malacostraca</taxon>
        <taxon>Eumalacostraca</taxon>
        <taxon>Eucarida</taxon>
        <taxon>Decapoda</taxon>
        <taxon>Pleocyemata</taxon>
        <taxon>Brachyura</taxon>
        <taxon>Eubrachyura</taxon>
        <taxon>Portunoidea</taxon>
        <taxon>Portunidae</taxon>
        <taxon>Portuninae</taxon>
        <taxon>Portunus</taxon>
    </lineage>
</organism>
<evidence type="ECO:0000313" key="14">
    <source>
        <dbReference type="Proteomes" id="UP000324222"/>
    </source>
</evidence>
<evidence type="ECO:0000256" key="11">
    <source>
        <dbReference type="PROSITE-ProRule" id="PRU00042"/>
    </source>
</evidence>
<evidence type="ECO:0000313" key="13">
    <source>
        <dbReference type="EMBL" id="MPC10556.1"/>
    </source>
</evidence>
<keyword evidence="5 11" id="KW-0863">Zinc-finger</keyword>
<accession>A0A5B7CQD6</accession>
<dbReference type="PROSITE" id="PS50157">
    <property type="entry name" value="ZINC_FINGER_C2H2_2"/>
    <property type="match status" value="1"/>
</dbReference>
<keyword evidence="9" id="KW-0804">Transcription</keyword>
<keyword evidence="3" id="KW-0479">Metal-binding</keyword>
<dbReference type="Proteomes" id="UP000324222">
    <property type="component" value="Unassembled WGS sequence"/>
</dbReference>
<evidence type="ECO:0000256" key="2">
    <source>
        <dbReference type="ARBA" id="ARBA00006991"/>
    </source>
</evidence>
<evidence type="ECO:0000256" key="8">
    <source>
        <dbReference type="ARBA" id="ARBA00023125"/>
    </source>
</evidence>
<evidence type="ECO:0000256" key="6">
    <source>
        <dbReference type="ARBA" id="ARBA00022833"/>
    </source>
</evidence>
<proteinExistence type="inferred from homology"/>
<keyword evidence="8" id="KW-0238">DNA-binding</keyword>
<evidence type="ECO:0000256" key="7">
    <source>
        <dbReference type="ARBA" id="ARBA00023015"/>
    </source>
</evidence>
<name>A0A5B7CQD6_PORTR</name>
<evidence type="ECO:0000256" key="1">
    <source>
        <dbReference type="ARBA" id="ARBA00004123"/>
    </source>
</evidence>
<dbReference type="EMBL" id="VSRR010000121">
    <property type="protein sequence ID" value="MPC10556.1"/>
    <property type="molecule type" value="Genomic_DNA"/>
</dbReference>
<dbReference type="GO" id="GO:0008270">
    <property type="term" value="F:zinc ion binding"/>
    <property type="evidence" value="ECO:0007669"/>
    <property type="project" value="UniProtKB-KW"/>
</dbReference>
<dbReference type="GO" id="GO:0005634">
    <property type="term" value="C:nucleus"/>
    <property type="evidence" value="ECO:0007669"/>
    <property type="project" value="UniProtKB-SubCell"/>
</dbReference>
<dbReference type="Pfam" id="PF13909">
    <property type="entry name" value="zf-H2C2_5"/>
    <property type="match status" value="1"/>
</dbReference>
<dbReference type="OrthoDB" id="6077919at2759"/>
<keyword evidence="6" id="KW-0862">Zinc</keyword>
<keyword evidence="14" id="KW-1185">Reference proteome</keyword>
<sequence length="64" mass="7366">MLTHTGERNFQCPYCPHRASLKFNLNRHIRTIHKDQLAAASQPATVEHTNLANVRSSHMASWNR</sequence>
<comment type="subcellular location">
    <subcellularLocation>
        <location evidence="1">Nucleus</location>
    </subcellularLocation>
</comment>
<evidence type="ECO:0000256" key="5">
    <source>
        <dbReference type="ARBA" id="ARBA00022771"/>
    </source>
</evidence>
<dbReference type="SUPFAM" id="SSF57667">
    <property type="entry name" value="beta-beta-alpha zinc fingers"/>
    <property type="match status" value="1"/>
</dbReference>
<gene>
    <name evidence="13" type="primary">Znf536_3</name>
    <name evidence="13" type="ORF">E2C01_003193</name>
</gene>
<keyword evidence="4" id="KW-0677">Repeat</keyword>
<reference evidence="13 14" key="1">
    <citation type="submission" date="2019-05" db="EMBL/GenBank/DDBJ databases">
        <title>Another draft genome of Portunus trituberculatus and its Hox gene families provides insights of decapod evolution.</title>
        <authorList>
            <person name="Jeong J.-H."/>
            <person name="Song I."/>
            <person name="Kim S."/>
            <person name="Choi T."/>
            <person name="Kim D."/>
            <person name="Ryu S."/>
            <person name="Kim W."/>
        </authorList>
    </citation>
    <scope>NUCLEOTIDE SEQUENCE [LARGE SCALE GENOMIC DNA]</scope>
    <source>
        <tissue evidence="13">Muscle</tissue>
    </source>
</reference>
<feature type="domain" description="C2H2-type" evidence="12">
    <location>
        <begin position="10"/>
        <end position="38"/>
    </location>
</feature>
<dbReference type="GO" id="GO:0003677">
    <property type="term" value="F:DNA binding"/>
    <property type="evidence" value="ECO:0007669"/>
    <property type="project" value="UniProtKB-KW"/>
</dbReference>
<evidence type="ECO:0000256" key="4">
    <source>
        <dbReference type="ARBA" id="ARBA00022737"/>
    </source>
</evidence>
<dbReference type="AlphaFoldDB" id="A0A5B7CQD6"/>
<keyword evidence="10" id="KW-0539">Nucleus</keyword>
<dbReference type="InterPro" id="IPR013087">
    <property type="entry name" value="Znf_C2H2_type"/>
</dbReference>
<protein>
    <submittedName>
        <fullName evidence="13">Zinc finger protein 536</fullName>
    </submittedName>
</protein>
<keyword evidence="7" id="KW-0805">Transcription regulation</keyword>
<comment type="similarity">
    <text evidence="2">Belongs to the krueppel C2H2-type zinc-finger protein family.</text>
</comment>
<dbReference type="FunFam" id="3.30.160.60:FF:000075">
    <property type="entry name" value="Putative zinc finger protein 536"/>
    <property type="match status" value="1"/>
</dbReference>
<dbReference type="InterPro" id="IPR036236">
    <property type="entry name" value="Znf_C2H2_sf"/>
</dbReference>
<evidence type="ECO:0000256" key="10">
    <source>
        <dbReference type="ARBA" id="ARBA00023242"/>
    </source>
</evidence>
<dbReference type="SMART" id="SM00355">
    <property type="entry name" value="ZnF_C2H2"/>
    <property type="match status" value="1"/>
</dbReference>
<evidence type="ECO:0000256" key="3">
    <source>
        <dbReference type="ARBA" id="ARBA00022723"/>
    </source>
</evidence>
<dbReference type="Gene3D" id="3.30.160.60">
    <property type="entry name" value="Classic Zinc Finger"/>
    <property type="match status" value="1"/>
</dbReference>